<dbReference type="Pfam" id="PF00929">
    <property type="entry name" value="RNase_T"/>
    <property type="match status" value="1"/>
</dbReference>
<dbReference type="InterPro" id="IPR005987">
    <property type="entry name" value="RNase_T"/>
</dbReference>
<dbReference type="GO" id="GO:0000287">
    <property type="term" value="F:magnesium ion binding"/>
    <property type="evidence" value="ECO:0007669"/>
    <property type="project" value="UniProtKB-UniRule"/>
</dbReference>
<feature type="binding site" evidence="8">
    <location>
        <position position="184"/>
    </location>
    <ligand>
        <name>Mg(2+)</name>
        <dbReference type="ChEBI" id="CHEBI:18420"/>
        <label>2</label>
        <note>catalytic</note>
    </ligand>
</feature>
<evidence type="ECO:0000259" key="9">
    <source>
        <dbReference type="SMART" id="SM00479"/>
    </source>
</evidence>
<evidence type="ECO:0000256" key="5">
    <source>
        <dbReference type="ARBA" id="ARBA00022801"/>
    </source>
</evidence>
<keyword evidence="2 8" id="KW-0819">tRNA processing</keyword>
<sequence length="215" mass="23922">MSETTSYDSEHRICDRFRGFLPVVVDLETGGFMASTDAILEIAATIVRMDEDGLLAVHRTYNFQVKPFEGANIEQAALDFTGIDPWHPFREAVSEEDALTDMFRIVRKEIRDQGCNRAILVGHNAHFDGGFINAAVERCGIKRNPFHPFSFFDTATLSGLAYGQTVLARACSAAGIAFDNDEAHSAAYDAERTAELFCEIVNRWKESGGWLPSFE</sequence>
<feature type="site" description="Important for substrate binding and specificity" evidence="8">
    <location>
        <position position="149"/>
    </location>
</feature>
<dbReference type="Gene3D" id="3.30.420.10">
    <property type="entry name" value="Ribonuclease H-like superfamily/Ribonuclease H"/>
    <property type="match status" value="1"/>
</dbReference>
<dbReference type="GO" id="GO:0005829">
    <property type="term" value="C:cytosol"/>
    <property type="evidence" value="ECO:0007669"/>
    <property type="project" value="TreeGrafter"/>
</dbReference>
<organism evidence="10 11">
    <name type="scientific">Sediminihaliea albiluteola</name>
    <dbReference type="NCBI Taxonomy" id="2758564"/>
    <lineage>
        <taxon>Bacteria</taxon>
        <taxon>Pseudomonadati</taxon>
        <taxon>Pseudomonadota</taxon>
        <taxon>Gammaproteobacteria</taxon>
        <taxon>Cellvibrionales</taxon>
        <taxon>Halieaceae</taxon>
        <taxon>Sediminihaliea</taxon>
    </lineage>
</organism>
<dbReference type="HAMAP" id="MF_00157">
    <property type="entry name" value="RNase_T"/>
    <property type="match status" value="1"/>
</dbReference>
<dbReference type="EMBL" id="JACFXU010000014">
    <property type="protein sequence ID" value="MBA6413078.1"/>
    <property type="molecule type" value="Genomic_DNA"/>
</dbReference>
<keyword evidence="5 8" id="KW-0378">Hydrolase</keyword>
<keyword evidence="11" id="KW-1185">Reference proteome</keyword>
<evidence type="ECO:0000313" key="11">
    <source>
        <dbReference type="Proteomes" id="UP000539350"/>
    </source>
</evidence>
<dbReference type="CDD" id="cd06134">
    <property type="entry name" value="RNaseT"/>
    <property type="match status" value="1"/>
</dbReference>
<dbReference type="GO" id="GO:0008033">
    <property type="term" value="P:tRNA processing"/>
    <property type="evidence" value="ECO:0007669"/>
    <property type="project" value="UniProtKB-KW"/>
</dbReference>
<comment type="function">
    <text evidence="8">Trims short 3' overhangs of a variety of RNA species, leaving a one or two nucleotide 3' overhang. Responsible for the end-turnover of tRNA: specifically removes the terminal AMP residue from uncharged tRNA (tRNA-C-C-A). Also appears to be involved in tRNA biosynthesis.</text>
</comment>
<dbReference type="GO" id="GO:0008408">
    <property type="term" value="F:3'-5' exonuclease activity"/>
    <property type="evidence" value="ECO:0007669"/>
    <property type="project" value="TreeGrafter"/>
</dbReference>
<dbReference type="InterPro" id="IPR012337">
    <property type="entry name" value="RNaseH-like_sf"/>
</dbReference>
<dbReference type="NCBIfam" id="TIGR01298">
    <property type="entry name" value="RNaseT"/>
    <property type="match status" value="1"/>
</dbReference>
<reference evidence="10 11" key="1">
    <citation type="submission" date="2020-07" db="EMBL/GenBank/DDBJ databases">
        <title>Halieaceae bacterium, F7430, whole genome shotgun sequencing project.</title>
        <authorList>
            <person name="Jiang S."/>
            <person name="Liu Z.W."/>
            <person name="Du Z.J."/>
        </authorList>
    </citation>
    <scope>NUCLEOTIDE SEQUENCE [LARGE SCALE GENOMIC DNA]</scope>
    <source>
        <strain evidence="10 11">F7430</strain>
    </source>
</reference>
<comment type="cofactor">
    <cofactor evidence="8">
        <name>Mg(2+)</name>
        <dbReference type="ChEBI" id="CHEBI:18420"/>
    </cofactor>
    <text evidence="8">Binds two Mg(2+) per subunit. The active form of the enzyme binds two Mg(2+) ions in its active site. The first Mg(2+) forms only one salt bridge with the protein.</text>
</comment>
<feature type="site" description="Important for substrate binding and specificity" evidence="8">
    <location>
        <position position="80"/>
    </location>
</feature>
<evidence type="ECO:0000313" key="10">
    <source>
        <dbReference type="EMBL" id="MBA6413078.1"/>
    </source>
</evidence>
<evidence type="ECO:0000256" key="6">
    <source>
        <dbReference type="ARBA" id="ARBA00022839"/>
    </source>
</evidence>
<keyword evidence="7 8" id="KW-0460">Magnesium</keyword>
<gene>
    <name evidence="8 10" type="primary">rnt</name>
    <name evidence="10" type="ORF">H2508_08145</name>
</gene>
<comment type="similarity">
    <text evidence="8">Belongs to the RNase T family.</text>
</comment>
<dbReference type="InterPro" id="IPR013520">
    <property type="entry name" value="Ribonucl_H"/>
</dbReference>
<dbReference type="SMART" id="SM00479">
    <property type="entry name" value="EXOIII"/>
    <property type="match status" value="1"/>
</dbReference>
<feature type="binding site" evidence="8">
    <location>
        <position position="26"/>
    </location>
    <ligand>
        <name>Mg(2+)</name>
        <dbReference type="ChEBI" id="CHEBI:18420"/>
        <label>1</label>
        <note>catalytic</note>
    </ligand>
</feature>
<evidence type="ECO:0000256" key="4">
    <source>
        <dbReference type="ARBA" id="ARBA00022723"/>
    </source>
</evidence>
<feature type="binding site" evidence="8">
    <location>
        <position position="26"/>
    </location>
    <ligand>
        <name>Mg(2+)</name>
        <dbReference type="ChEBI" id="CHEBI:18420"/>
        <label>2</label>
        <note>catalytic</note>
    </ligand>
</feature>
<protein>
    <recommendedName>
        <fullName evidence="8">Ribonuclease T</fullName>
        <ecNumber evidence="8">3.1.13.-</ecNumber>
    </recommendedName>
    <alternativeName>
        <fullName evidence="8">Exoribonuclease T</fullName>
        <shortName evidence="8">RNase T</shortName>
    </alternativeName>
</protein>
<dbReference type="GO" id="GO:0003676">
    <property type="term" value="F:nucleic acid binding"/>
    <property type="evidence" value="ECO:0007669"/>
    <property type="project" value="InterPro"/>
</dbReference>
<comment type="caution">
    <text evidence="10">The sequence shown here is derived from an EMBL/GenBank/DDBJ whole genome shotgun (WGS) entry which is preliminary data.</text>
</comment>
<feature type="binding site" evidence="8">
    <location>
        <position position="189"/>
    </location>
    <ligand>
        <name>Mg(2+)</name>
        <dbReference type="ChEBI" id="CHEBI:18420"/>
        <label>2</label>
        <note>catalytic</note>
    </ligand>
</feature>
<dbReference type="Proteomes" id="UP000539350">
    <property type="component" value="Unassembled WGS sequence"/>
</dbReference>
<dbReference type="PANTHER" id="PTHR30231">
    <property type="entry name" value="DNA POLYMERASE III SUBUNIT EPSILON"/>
    <property type="match status" value="1"/>
</dbReference>
<feature type="active site" description="Proton donor/acceptor" evidence="8">
    <location>
        <position position="184"/>
    </location>
</feature>
<feature type="site" description="Important for substrate binding and specificity" evidence="8">
    <location>
        <position position="127"/>
    </location>
</feature>
<evidence type="ECO:0000256" key="8">
    <source>
        <dbReference type="HAMAP-Rule" id="MF_00157"/>
    </source>
</evidence>
<evidence type="ECO:0000256" key="3">
    <source>
        <dbReference type="ARBA" id="ARBA00022722"/>
    </source>
</evidence>
<dbReference type="GO" id="GO:0045004">
    <property type="term" value="P:DNA replication proofreading"/>
    <property type="evidence" value="ECO:0007669"/>
    <property type="project" value="TreeGrafter"/>
</dbReference>
<proteinExistence type="inferred from homology"/>
<accession>A0A7W2TW80</accession>
<feature type="binding site" evidence="8">
    <location>
        <position position="28"/>
    </location>
    <ligand>
        <name>Mg(2+)</name>
        <dbReference type="ChEBI" id="CHEBI:18420"/>
        <label>2</label>
        <note>catalytic</note>
    </ligand>
</feature>
<feature type="domain" description="Exonuclease" evidence="9">
    <location>
        <begin position="21"/>
        <end position="206"/>
    </location>
</feature>
<comment type="subunit">
    <text evidence="1 8">Homodimer.</text>
</comment>
<dbReference type="SUPFAM" id="SSF53098">
    <property type="entry name" value="Ribonuclease H-like"/>
    <property type="match status" value="1"/>
</dbReference>
<dbReference type="GO" id="GO:0016896">
    <property type="term" value="F:RNA exonuclease activity, producing 5'-phosphomonoesters"/>
    <property type="evidence" value="ECO:0007669"/>
    <property type="project" value="UniProtKB-UniRule"/>
</dbReference>
<feature type="site" description="Important for substrate binding and specificity" evidence="8">
    <location>
        <position position="32"/>
    </location>
</feature>
<evidence type="ECO:0000256" key="7">
    <source>
        <dbReference type="ARBA" id="ARBA00022842"/>
    </source>
</evidence>
<evidence type="ECO:0000256" key="1">
    <source>
        <dbReference type="ARBA" id="ARBA00011738"/>
    </source>
</evidence>
<dbReference type="EC" id="3.1.13.-" evidence="8"/>
<dbReference type="FunFam" id="3.30.420.10:FF:000009">
    <property type="entry name" value="Ribonuclease T"/>
    <property type="match status" value="1"/>
</dbReference>
<dbReference type="PANTHER" id="PTHR30231:SF2">
    <property type="entry name" value="RIBONUCLEASE T"/>
    <property type="match status" value="1"/>
</dbReference>
<dbReference type="InterPro" id="IPR036397">
    <property type="entry name" value="RNaseH_sf"/>
</dbReference>
<keyword evidence="3 8" id="KW-0540">Nuclease</keyword>
<dbReference type="AlphaFoldDB" id="A0A7W2TW80"/>
<evidence type="ECO:0000256" key="2">
    <source>
        <dbReference type="ARBA" id="ARBA00022694"/>
    </source>
</evidence>
<keyword evidence="6 8" id="KW-0269">Exonuclease</keyword>
<keyword evidence="4 8" id="KW-0479">Metal-binding</keyword>
<name>A0A7W2TW80_9GAMM</name>